<reference evidence="2" key="1">
    <citation type="submission" date="2021-12" db="EMBL/GenBank/DDBJ databases">
        <authorList>
            <person name="Li Y."/>
        </authorList>
    </citation>
    <scope>NUCLEOTIDE SEQUENCE</scope>
    <source>
        <strain evidence="2">DKSPLA3</strain>
    </source>
</reference>
<evidence type="ECO:0000313" key="2">
    <source>
        <dbReference type="EMBL" id="MCD7110455.1"/>
    </source>
</evidence>
<dbReference type="Proteomes" id="UP001139089">
    <property type="component" value="Unassembled WGS sequence"/>
</dbReference>
<dbReference type="Gene3D" id="3.30.420.10">
    <property type="entry name" value="Ribonuclease H-like superfamily/Ribonuclease H"/>
    <property type="match status" value="1"/>
</dbReference>
<feature type="region of interest" description="Disordered" evidence="1">
    <location>
        <begin position="708"/>
        <end position="755"/>
    </location>
</feature>
<comment type="caution">
    <text evidence="2">The sequence shown here is derived from an EMBL/GenBank/DDBJ whole genome shotgun (WGS) entry which is preliminary data.</text>
</comment>
<accession>A0A9X1T206</accession>
<evidence type="ECO:0000256" key="1">
    <source>
        <dbReference type="SAM" id="MobiDB-lite"/>
    </source>
</evidence>
<keyword evidence="3" id="KW-1185">Reference proteome</keyword>
<gene>
    <name evidence="2" type="ORF">LRX75_15575</name>
</gene>
<dbReference type="InterPro" id="IPR036397">
    <property type="entry name" value="RNaseH_sf"/>
</dbReference>
<feature type="compositionally biased region" description="Basic and acidic residues" evidence="1">
    <location>
        <begin position="733"/>
        <end position="743"/>
    </location>
</feature>
<evidence type="ECO:0000313" key="3">
    <source>
        <dbReference type="Proteomes" id="UP001139089"/>
    </source>
</evidence>
<name>A0A9X1T206_9HYPH</name>
<dbReference type="RefSeq" id="WP_231815660.1">
    <property type="nucleotide sequence ID" value="NZ_JAJOZR010000009.1"/>
</dbReference>
<dbReference type="EMBL" id="JAJOZR010000009">
    <property type="protein sequence ID" value="MCD7110455.1"/>
    <property type="molecule type" value="Genomic_DNA"/>
</dbReference>
<organism evidence="2 3">
    <name type="scientific">Rhizobium quercicola</name>
    <dbReference type="NCBI Taxonomy" id="2901226"/>
    <lineage>
        <taxon>Bacteria</taxon>
        <taxon>Pseudomonadati</taxon>
        <taxon>Pseudomonadota</taxon>
        <taxon>Alphaproteobacteria</taxon>
        <taxon>Hyphomicrobiales</taxon>
        <taxon>Rhizobiaceae</taxon>
        <taxon>Rhizobium/Agrobacterium group</taxon>
        <taxon>Rhizobium</taxon>
    </lineage>
</organism>
<evidence type="ECO:0008006" key="4">
    <source>
        <dbReference type="Google" id="ProtNLM"/>
    </source>
</evidence>
<sequence>MVRLPEHAKVTDLGIEYTVLSCDINGAVLRRMDETNATVGFTQAELKQCLGRPANPMTVEFGFYSQKKAKLRLTGSASLSSLRPADQEDVIRKEFFVRKYLQLEADYRERRRRARIDGLPAPPAVSTSREALLRLVPTIAQQWRDLQLRTQGRPTATYRSRAKVALFEPKPSTLKGWIKTMRENDFDPVCLKNSYKRDRPEHFTPDEFHYLNEAIKEACSTTRPNLAAIHMTMTEKMEAANRLRGPDDQLRIPVEETLRNRYNTLPDMWRELGRDGKESARRDWQPEHAGIDVIRALERAELDDHEIDLQTLLVKVGIWKTLPKAEQKKVRRTRLWISAMICVATRCIIALHVSAEPPSKKSAMTALEMATRDKTDIARRLGCSSSWAQGGTMETLAVDSAVYFAHRPFRVAVNDAGVDLFLPPAGEASMRGFIERWFLTFSTQMFNYFDGRTWGSSAEKGDYDAESHAAAMADQVAECIIRWAVDGYHNAKHSEMNNATPANRWLELARDHGVQPGPTGAMRTHLFGTYVERVISKKGYRVAGLYFQSKQLQQIRRKSKKAQVIGRVNNHNLGAISVLSEQGWIEVPCVFRELEGVSIWQWLAATERLKLFNEDNAKASRQTLLDTFSWLKEQAEMARLEAGLVNPVLTDDDYQRFERKMDRVFDLVDSPVKGEPRPEGEWKPSDELFSALRISPVVYAKKKQSVKEVREQEETWGRPAVGKISGPQMQREPASDADKEGSPIRRIGNDIFDND</sequence>
<proteinExistence type="predicted"/>
<dbReference type="AlphaFoldDB" id="A0A9X1T206"/>
<dbReference type="GO" id="GO:0003676">
    <property type="term" value="F:nucleic acid binding"/>
    <property type="evidence" value="ECO:0007669"/>
    <property type="project" value="InterPro"/>
</dbReference>
<protein>
    <recommendedName>
        <fullName evidence="4">Transposase</fullName>
    </recommendedName>
</protein>